<feature type="transmembrane region" description="Helical" evidence="2">
    <location>
        <begin position="163"/>
        <end position="186"/>
    </location>
</feature>
<dbReference type="Pfam" id="PF01757">
    <property type="entry name" value="Acyl_transf_3"/>
    <property type="match status" value="1"/>
</dbReference>
<comment type="caution">
    <text evidence="4">The sequence shown here is derived from an EMBL/GenBank/DDBJ whole genome shotgun (WGS) entry which is preliminary data.</text>
</comment>
<dbReference type="Proteomes" id="UP000601435">
    <property type="component" value="Unassembled WGS sequence"/>
</dbReference>
<dbReference type="GO" id="GO:0016747">
    <property type="term" value="F:acyltransferase activity, transferring groups other than amino-acyl groups"/>
    <property type="evidence" value="ECO:0007669"/>
    <property type="project" value="InterPro"/>
</dbReference>
<feature type="transmembrane region" description="Helical" evidence="2">
    <location>
        <begin position="130"/>
        <end position="151"/>
    </location>
</feature>
<dbReference type="EMBL" id="CAJNJA010033059">
    <property type="protein sequence ID" value="CAE7674105.1"/>
    <property type="molecule type" value="Genomic_DNA"/>
</dbReference>
<sequence length="436" mass="48546">AIVSFDRTKALYIFILVGFHQIFLKASSRSIQLSEHLPYETVDHGVEMMMGMSLISGYLSSATWKDVSWSEHMRKKVARLIPPYIAALAVTGLSAAMTCRTTTCAAQLALDCLTLGGWNPMLIWWTSNRPLWFISTLLTYHYVSPFFLAWIRRRSLRQLWASLIGMYVFRLSLACAVLTTLSQIAADGQASKEWFRIIHVWSPTQIWIPFMGAILEQLVSRLVIPAWIQRWHVWLASRAELRITGPFLLALVSLMSCDCNTCRADNVFQKVTSLTGGSRQLCGFMLKISYTLYLTHWPFASILHACGVFDEDSWNGMAGTWAGSVVFAIGFDVLVAEPFTELFSSWLNPKAKSAKSKEGHVKKGNARAESDKNGKVTDTSKEPSPKIEQAMSVASPKSVASTSLDSVDSAHSADSADSGCIYLDILSPVRSFMPWS</sequence>
<evidence type="ECO:0000256" key="2">
    <source>
        <dbReference type="SAM" id="Phobius"/>
    </source>
</evidence>
<evidence type="ECO:0000313" key="4">
    <source>
        <dbReference type="EMBL" id="CAE7674105.1"/>
    </source>
</evidence>
<accession>A0A812WH08</accession>
<evidence type="ECO:0000259" key="3">
    <source>
        <dbReference type="Pfam" id="PF01757"/>
    </source>
</evidence>
<keyword evidence="2" id="KW-0472">Membrane</keyword>
<dbReference type="OrthoDB" id="434923at2759"/>
<evidence type="ECO:0000256" key="1">
    <source>
        <dbReference type="SAM" id="MobiDB-lite"/>
    </source>
</evidence>
<feature type="domain" description="Acyltransferase 3" evidence="3">
    <location>
        <begin position="3"/>
        <end position="327"/>
    </location>
</feature>
<feature type="transmembrane region" description="Helical" evidence="2">
    <location>
        <begin position="85"/>
        <end position="110"/>
    </location>
</feature>
<name>A0A812WH08_9DINO</name>
<feature type="non-terminal residue" evidence="4">
    <location>
        <position position="1"/>
    </location>
</feature>
<keyword evidence="2" id="KW-0812">Transmembrane</keyword>
<reference evidence="4" key="1">
    <citation type="submission" date="2021-02" db="EMBL/GenBank/DDBJ databases">
        <authorList>
            <person name="Dougan E. K."/>
            <person name="Rhodes N."/>
            <person name="Thang M."/>
            <person name="Chan C."/>
        </authorList>
    </citation>
    <scope>NUCLEOTIDE SEQUENCE</scope>
</reference>
<evidence type="ECO:0000313" key="5">
    <source>
        <dbReference type="Proteomes" id="UP000601435"/>
    </source>
</evidence>
<protein>
    <submittedName>
        <fullName evidence="4">PFP-BETA1 protein</fullName>
    </submittedName>
</protein>
<keyword evidence="5" id="KW-1185">Reference proteome</keyword>
<proteinExistence type="predicted"/>
<dbReference type="AlphaFoldDB" id="A0A812WH08"/>
<feature type="compositionally biased region" description="Basic and acidic residues" evidence="1">
    <location>
        <begin position="355"/>
        <end position="385"/>
    </location>
</feature>
<dbReference type="InterPro" id="IPR002656">
    <property type="entry name" value="Acyl_transf_3_dom"/>
</dbReference>
<keyword evidence="2" id="KW-1133">Transmembrane helix</keyword>
<organism evidence="4 5">
    <name type="scientific">Symbiodinium necroappetens</name>
    <dbReference type="NCBI Taxonomy" id="1628268"/>
    <lineage>
        <taxon>Eukaryota</taxon>
        <taxon>Sar</taxon>
        <taxon>Alveolata</taxon>
        <taxon>Dinophyceae</taxon>
        <taxon>Suessiales</taxon>
        <taxon>Symbiodiniaceae</taxon>
        <taxon>Symbiodinium</taxon>
    </lineage>
</organism>
<gene>
    <name evidence="4" type="primary">PFP-BETA1</name>
    <name evidence="4" type="ORF">SNEC2469_LOCUS19319</name>
</gene>
<feature type="region of interest" description="Disordered" evidence="1">
    <location>
        <begin position="355"/>
        <end position="397"/>
    </location>
</feature>